<evidence type="ECO:0000256" key="3">
    <source>
        <dbReference type="ARBA" id="ARBA00022448"/>
    </source>
</evidence>
<feature type="transmembrane region" description="Helical" evidence="14">
    <location>
        <begin position="407"/>
        <end position="425"/>
    </location>
</feature>
<evidence type="ECO:0000256" key="8">
    <source>
        <dbReference type="ARBA" id="ARBA00023053"/>
    </source>
</evidence>
<dbReference type="AlphaFoldDB" id="A0A1H1M111"/>
<feature type="transmembrane region" description="Helical" evidence="14">
    <location>
        <begin position="306"/>
        <end position="332"/>
    </location>
</feature>
<feature type="transmembrane region" description="Helical" evidence="14">
    <location>
        <begin position="266"/>
        <end position="286"/>
    </location>
</feature>
<feature type="transmembrane region" description="Helical" evidence="14">
    <location>
        <begin position="74"/>
        <end position="95"/>
    </location>
</feature>
<dbReference type="STRING" id="1136497.SAMN04489752_0310"/>
<dbReference type="GO" id="GO:0015293">
    <property type="term" value="F:symporter activity"/>
    <property type="evidence" value="ECO:0007669"/>
    <property type="project" value="UniProtKB-KW"/>
</dbReference>
<accession>A0A1H1M111</accession>
<organism evidence="15 16">
    <name type="scientific">Brevibacterium siliguriense</name>
    <dbReference type="NCBI Taxonomy" id="1136497"/>
    <lineage>
        <taxon>Bacteria</taxon>
        <taxon>Bacillati</taxon>
        <taxon>Actinomycetota</taxon>
        <taxon>Actinomycetes</taxon>
        <taxon>Micrococcales</taxon>
        <taxon>Brevibacteriaceae</taxon>
        <taxon>Brevibacterium</taxon>
    </lineage>
</organism>
<evidence type="ECO:0000256" key="12">
    <source>
        <dbReference type="ARBA" id="ARBA00033708"/>
    </source>
</evidence>
<protein>
    <submittedName>
        <fullName evidence="15">Solute:Na+ symporter, SSS family</fullName>
    </submittedName>
</protein>
<dbReference type="Pfam" id="PF00474">
    <property type="entry name" value="SSF"/>
    <property type="match status" value="1"/>
</dbReference>
<feature type="transmembrane region" description="Helical" evidence="14">
    <location>
        <begin position="181"/>
        <end position="200"/>
    </location>
</feature>
<proteinExistence type="inferred from homology"/>
<keyword evidence="4" id="KW-1003">Cell membrane</keyword>
<dbReference type="RefSeq" id="WP_092009397.1">
    <property type="nucleotide sequence ID" value="NZ_LT629766.1"/>
</dbReference>
<dbReference type="InterPro" id="IPR038377">
    <property type="entry name" value="Na/Glc_symporter_sf"/>
</dbReference>
<feature type="transmembrane region" description="Helical" evidence="14">
    <location>
        <begin position="379"/>
        <end position="400"/>
    </location>
</feature>
<evidence type="ECO:0000256" key="13">
    <source>
        <dbReference type="RuleBase" id="RU362091"/>
    </source>
</evidence>
<dbReference type="CDD" id="cd10322">
    <property type="entry name" value="SLC5sbd"/>
    <property type="match status" value="1"/>
</dbReference>
<evidence type="ECO:0000256" key="6">
    <source>
        <dbReference type="ARBA" id="ARBA00022847"/>
    </source>
</evidence>
<feature type="transmembrane region" description="Helical" evidence="14">
    <location>
        <begin position="445"/>
        <end position="467"/>
    </location>
</feature>
<evidence type="ECO:0000256" key="14">
    <source>
        <dbReference type="SAM" id="Phobius"/>
    </source>
</evidence>
<sequence>MSPFWLIGALAAYFLILLGVSLYKRRTDTETDYFLGGNMMPAWMLAMAFVATWYGGNSALISVDEANTQGMGSWWVLGGPTVIAVIALFALGPIIRRAGLLSQDGIMSTRYSKSAGTVLSIVTAIYLIVWGASQMVALGLFFMVFFEISFAWGVAVAIAFSLTYAMIGGFRAVVLTETAQFGFFMLGLIVTFVGAVIVSGGPDAIIHTLEAKRDAAFLNLWEGFGPNLGYVIAFGLAFTIDPAAWQRLQATKSPQEARKVTVHAMIYFLPLYFLVVFAGIASIAAFDEPPEQGIVATLATSHFLPIFGVIVFIGIAAAIMSTICTTLNLSSLYLTELTTKALRREVEEKQKVWIARGATLLAAIIGFVVAVQLPSALTLLALASEMLAAGVFFPLVLGFFWRRANSAGAIASIVGGGGFILYGFVIELGLPLPHFWGEGSVTRVLIGLSISLLLYVGVSLATSPEFAKADAFSARGRLGPGSVGPEAARSEDVCAVSNPARFDGTEDEFETFGS</sequence>
<dbReference type="EMBL" id="LT629766">
    <property type="protein sequence ID" value="SDR80504.1"/>
    <property type="molecule type" value="Genomic_DNA"/>
</dbReference>
<evidence type="ECO:0000256" key="5">
    <source>
        <dbReference type="ARBA" id="ARBA00022692"/>
    </source>
</evidence>
<evidence type="ECO:0000256" key="10">
    <source>
        <dbReference type="ARBA" id="ARBA00023136"/>
    </source>
</evidence>
<dbReference type="PANTHER" id="PTHR48086:SF3">
    <property type="entry name" value="SODIUM_PROLINE SYMPORTER"/>
    <property type="match status" value="1"/>
</dbReference>
<dbReference type="Proteomes" id="UP000199597">
    <property type="component" value="Chromosome I"/>
</dbReference>
<feature type="transmembrane region" description="Helical" evidence="14">
    <location>
        <begin position="116"/>
        <end position="144"/>
    </location>
</feature>
<feature type="transmembrane region" description="Helical" evidence="14">
    <location>
        <begin position="228"/>
        <end position="245"/>
    </location>
</feature>
<keyword evidence="10 14" id="KW-0472">Membrane</keyword>
<dbReference type="PANTHER" id="PTHR48086">
    <property type="entry name" value="SODIUM/PROLINE SYMPORTER-RELATED"/>
    <property type="match status" value="1"/>
</dbReference>
<dbReference type="PROSITE" id="PS50283">
    <property type="entry name" value="NA_SOLUT_SYMP_3"/>
    <property type="match status" value="1"/>
</dbReference>
<evidence type="ECO:0000313" key="16">
    <source>
        <dbReference type="Proteomes" id="UP000199597"/>
    </source>
</evidence>
<feature type="transmembrane region" description="Helical" evidence="14">
    <location>
        <begin position="6"/>
        <end position="23"/>
    </location>
</feature>
<reference evidence="16" key="1">
    <citation type="submission" date="2016-10" db="EMBL/GenBank/DDBJ databases">
        <authorList>
            <person name="Varghese N."/>
            <person name="Submissions S."/>
        </authorList>
    </citation>
    <scope>NUCLEOTIDE SEQUENCE [LARGE SCALE GENOMIC DNA]</scope>
    <source>
        <strain evidence="16">DSM 23676</strain>
    </source>
</reference>
<keyword evidence="16" id="KW-1185">Reference proteome</keyword>
<evidence type="ECO:0000256" key="11">
    <source>
        <dbReference type="ARBA" id="ARBA00023201"/>
    </source>
</evidence>
<feature type="transmembrane region" description="Helical" evidence="14">
    <location>
        <begin position="353"/>
        <end position="373"/>
    </location>
</feature>
<keyword evidence="6" id="KW-0769">Symport</keyword>
<keyword evidence="9" id="KW-0406">Ion transport</keyword>
<dbReference type="GO" id="GO:0005886">
    <property type="term" value="C:plasma membrane"/>
    <property type="evidence" value="ECO:0007669"/>
    <property type="project" value="UniProtKB-SubCell"/>
</dbReference>
<dbReference type="GO" id="GO:0006814">
    <property type="term" value="P:sodium ion transport"/>
    <property type="evidence" value="ECO:0007669"/>
    <property type="project" value="UniProtKB-KW"/>
</dbReference>
<gene>
    <name evidence="15" type="ORF">SAMN04489752_0310</name>
</gene>
<evidence type="ECO:0000256" key="4">
    <source>
        <dbReference type="ARBA" id="ARBA00022475"/>
    </source>
</evidence>
<comment type="subcellular location">
    <subcellularLocation>
        <location evidence="1">Cell membrane</location>
        <topology evidence="1">Multi-pass membrane protein</topology>
    </subcellularLocation>
</comment>
<dbReference type="InterPro" id="IPR001734">
    <property type="entry name" value="Na/solute_symporter"/>
</dbReference>
<feature type="transmembrane region" description="Helical" evidence="14">
    <location>
        <begin position="35"/>
        <end position="54"/>
    </location>
</feature>
<name>A0A1H1M111_9MICO</name>
<dbReference type="Gene3D" id="1.20.1730.10">
    <property type="entry name" value="Sodium/glucose cotransporter"/>
    <property type="match status" value="1"/>
</dbReference>
<evidence type="ECO:0000256" key="2">
    <source>
        <dbReference type="ARBA" id="ARBA00006434"/>
    </source>
</evidence>
<keyword evidence="11" id="KW-0739">Sodium transport</keyword>
<dbReference type="InterPro" id="IPR050277">
    <property type="entry name" value="Sodium:Solute_Symporter"/>
</dbReference>
<keyword evidence="3" id="KW-0813">Transport</keyword>
<feature type="transmembrane region" description="Helical" evidence="14">
    <location>
        <begin position="150"/>
        <end position="174"/>
    </location>
</feature>
<keyword evidence="7 14" id="KW-1133">Transmembrane helix</keyword>
<comment type="catalytic activity">
    <reaction evidence="12">
        <text>L-proline(in) + Na(+)(in) = L-proline(out) + Na(+)(out)</text>
        <dbReference type="Rhea" id="RHEA:28967"/>
        <dbReference type="ChEBI" id="CHEBI:29101"/>
        <dbReference type="ChEBI" id="CHEBI:60039"/>
    </reaction>
</comment>
<keyword evidence="5 14" id="KW-0812">Transmembrane</keyword>
<dbReference type="OrthoDB" id="9814523at2"/>
<evidence type="ECO:0000313" key="15">
    <source>
        <dbReference type="EMBL" id="SDR80504.1"/>
    </source>
</evidence>
<comment type="similarity">
    <text evidence="2 13">Belongs to the sodium:solute symporter (SSF) (TC 2.A.21) family.</text>
</comment>
<evidence type="ECO:0000256" key="9">
    <source>
        <dbReference type="ARBA" id="ARBA00023065"/>
    </source>
</evidence>
<evidence type="ECO:0000256" key="7">
    <source>
        <dbReference type="ARBA" id="ARBA00022989"/>
    </source>
</evidence>
<keyword evidence="8" id="KW-0915">Sodium</keyword>
<evidence type="ECO:0000256" key="1">
    <source>
        <dbReference type="ARBA" id="ARBA00004651"/>
    </source>
</evidence>